<dbReference type="Proteomes" id="UP000693981">
    <property type="component" value="Unassembled WGS sequence"/>
</dbReference>
<sequence>MAWNVQRQNSSPSTEQLVAAAAQVLEQQQSESLRRVDTLDVARSFPLLQAPQSSTTDEQQFRHALDAQSRNPRVSEPSTSRASGANVDQEREKLFRAMGKFLDPTSAAEGHRDPIVQEGYAQQTPAYYQEPIRRQYGGMPSPDRMTAEQQAAFQAMKISSYAEEERKSWAPQPQYEIVQDTAPSSLPSPTLGVQQIRLRSPPRDNVASGKKRTRGSTPVASTSAPVTSTKEDAIAPSLALKDDVVAMAEDGDVNMQDAPSVRRVGVRSVGLMEVVNDARRLIVGGVARLRDFVWITLRWSLRCR</sequence>
<evidence type="ECO:0000313" key="3">
    <source>
        <dbReference type="Proteomes" id="UP000693981"/>
    </source>
</evidence>
<dbReference type="OrthoDB" id="126891at2759"/>
<gene>
    <name evidence="2" type="ORF">PHYBOEH_007803</name>
</gene>
<feature type="compositionally biased region" description="Polar residues" evidence="1">
    <location>
        <begin position="181"/>
        <end position="193"/>
    </location>
</feature>
<reference evidence="2" key="1">
    <citation type="submission" date="2021-02" db="EMBL/GenBank/DDBJ databases">
        <authorList>
            <person name="Palmer J.M."/>
        </authorList>
    </citation>
    <scope>NUCLEOTIDE SEQUENCE</scope>
    <source>
        <strain evidence="2">SCRP23</strain>
    </source>
</reference>
<accession>A0A8T1W9Z4</accession>
<feature type="compositionally biased region" description="Polar residues" evidence="1">
    <location>
        <begin position="68"/>
        <end position="83"/>
    </location>
</feature>
<dbReference type="EMBL" id="JAGDFL010000438">
    <property type="protein sequence ID" value="KAG7388539.1"/>
    <property type="molecule type" value="Genomic_DNA"/>
</dbReference>
<feature type="compositionally biased region" description="Polar residues" evidence="1">
    <location>
        <begin position="215"/>
        <end position="228"/>
    </location>
</feature>
<name>A0A8T1W9Z4_9STRA</name>
<keyword evidence="3" id="KW-1185">Reference proteome</keyword>
<feature type="region of interest" description="Disordered" evidence="1">
    <location>
        <begin position="180"/>
        <end position="230"/>
    </location>
</feature>
<evidence type="ECO:0000256" key="1">
    <source>
        <dbReference type="SAM" id="MobiDB-lite"/>
    </source>
</evidence>
<comment type="caution">
    <text evidence="2">The sequence shown here is derived from an EMBL/GenBank/DDBJ whole genome shotgun (WGS) entry which is preliminary data.</text>
</comment>
<dbReference type="AlphaFoldDB" id="A0A8T1W9Z4"/>
<organism evidence="2 3">
    <name type="scientific">Phytophthora boehmeriae</name>
    <dbReference type="NCBI Taxonomy" id="109152"/>
    <lineage>
        <taxon>Eukaryota</taxon>
        <taxon>Sar</taxon>
        <taxon>Stramenopiles</taxon>
        <taxon>Oomycota</taxon>
        <taxon>Peronosporomycetes</taxon>
        <taxon>Peronosporales</taxon>
        <taxon>Peronosporaceae</taxon>
        <taxon>Phytophthora</taxon>
    </lineage>
</organism>
<protein>
    <submittedName>
        <fullName evidence="2">Uncharacterized protein</fullName>
    </submittedName>
</protein>
<proteinExistence type="predicted"/>
<feature type="region of interest" description="Disordered" evidence="1">
    <location>
        <begin position="47"/>
        <end position="89"/>
    </location>
</feature>
<evidence type="ECO:0000313" key="2">
    <source>
        <dbReference type="EMBL" id="KAG7388539.1"/>
    </source>
</evidence>